<keyword evidence="5" id="KW-0746">Sphingolipid metabolism</keyword>
<dbReference type="EMBL" id="LR790166">
    <property type="protein sequence ID" value="CAB3266028.1"/>
    <property type="molecule type" value="mRNA"/>
</dbReference>
<dbReference type="Pfam" id="PF14360">
    <property type="entry name" value="PAP2_C"/>
    <property type="match status" value="1"/>
</dbReference>
<evidence type="ECO:0000256" key="10">
    <source>
        <dbReference type="SAM" id="MobiDB-lite"/>
    </source>
</evidence>
<dbReference type="PANTHER" id="PTHR21290:SF27">
    <property type="entry name" value="PHOSPHATIDYLCHOLINE:CERAMIDE CHOLINEPHOSPHOTRANSFERASE 1"/>
    <property type="match status" value="1"/>
</dbReference>
<dbReference type="Pfam" id="PF00536">
    <property type="entry name" value="SAM_1"/>
    <property type="match status" value="1"/>
</dbReference>
<organism evidence="13">
    <name type="scientific">Phallusia mammillata</name>
    <dbReference type="NCBI Taxonomy" id="59560"/>
    <lineage>
        <taxon>Eukaryota</taxon>
        <taxon>Metazoa</taxon>
        <taxon>Chordata</taxon>
        <taxon>Tunicata</taxon>
        <taxon>Ascidiacea</taxon>
        <taxon>Phlebobranchia</taxon>
        <taxon>Ascidiidae</taxon>
        <taxon>Phallusia</taxon>
    </lineage>
</organism>
<keyword evidence="6 11" id="KW-1133">Transmembrane helix</keyword>
<keyword evidence="7" id="KW-0443">Lipid metabolism</keyword>
<name>A0A6F9DSP9_9ASCI</name>
<keyword evidence="8 11" id="KW-0472">Membrane</keyword>
<evidence type="ECO:0000313" key="13">
    <source>
        <dbReference type="EMBL" id="CAB3266028.1"/>
    </source>
</evidence>
<dbReference type="SMART" id="SM00454">
    <property type="entry name" value="SAM"/>
    <property type="match status" value="1"/>
</dbReference>
<feature type="region of interest" description="Disordered" evidence="10">
    <location>
        <begin position="142"/>
        <end position="161"/>
    </location>
</feature>
<evidence type="ECO:0000256" key="8">
    <source>
        <dbReference type="ARBA" id="ARBA00023136"/>
    </source>
</evidence>
<dbReference type="AlphaFoldDB" id="A0A6F9DSP9"/>
<evidence type="ECO:0000256" key="5">
    <source>
        <dbReference type="ARBA" id="ARBA00022919"/>
    </source>
</evidence>
<dbReference type="GO" id="GO:0047493">
    <property type="term" value="F:ceramide cholinephosphotransferase activity"/>
    <property type="evidence" value="ECO:0007669"/>
    <property type="project" value="TreeGrafter"/>
</dbReference>
<evidence type="ECO:0000256" key="9">
    <source>
        <dbReference type="ARBA" id="ARBA00049904"/>
    </source>
</evidence>
<feature type="transmembrane region" description="Helical" evidence="11">
    <location>
        <begin position="251"/>
        <end position="272"/>
    </location>
</feature>
<accession>A0A6F9DSP9</accession>
<feature type="compositionally biased region" description="Polar residues" evidence="10">
    <location>
        <begin position="150"/>
        <end position="160"/>
    </location>
</feature>
<evidence type="ECO:0000256" key="6">
    <source>
        <dbReference type="ARBA" id="ARBA00022989"/>
    </source>
</evidence>
<dbReference type="GO" id="GO:0005886">
    <property type="term" value="C:plasma membrane"/>
    <property type="evidence" value="ECO:0007669"/>
    <property type="project" value="TreeGrafter"/>
</dbReference>
<reference evidence="13" key="1">
    <citation type="submission" date="2020-04" db="EMBL/GenBank/DDBJ databases">
        <authorList>
            <person name="Neveu A P."/>
        </authorList>
    </citation>
    <scope>NUCLEOTIDE SEQUENCE</scope>
    <source>
        <tissue evidence="13">Whole embryo</tissue>
    </source>
</reference>
<evidence type="ECO:0000256" key="1">
    <source>
        <dbReference type="ARBA" id="ARBA00004141"/>
    </source>
</evidence>
<sequence length="450" mass="50647">MSSHAIINVQDDDVVGDDVSAWTPNQVVAWLRESGYQEHEHAVTSGQIDGARLLALTTSDLKAPPFNVTSLHEADHLHTCIETLRKSQLAKYMKKFEKNGIRNGYRHTGTTNHATSNGRVSNGYAHSESLLETGDQYSSIKTPLLGGDESTGNGNHSPNEQYPAEKLKTLVGLLYMMFGFVVSVLMLQVVHDRVPDMTEEPPLRDVFFDIVPRRVEGAFSICETIGMILTVVIAVLSIFHKHRFIIARRIFFILGTLYLYRSCTIYVTTLPVPGLHFKCAPKSHGSISVMLTRAASLLFGGGLTVTGSHHLCGDYLFSGHTIILVVSYLCIHEYTPKRWWWLHWTCWVMAATGIVCILLAHDHYTVDVIVAYLLTTRLFWTYHSMCNIAALKEESNANMLSRAWWFPIFRYLEGNVCASALPRQFEWPLPWPRNLRNSAITGRRSPIKGV</sequence>
<feature type="transmembrane region" description="Helical" evidence="11">
    <location>
        <begin position="217"/>
        <end position="239"/>
    </location>
</feature>
<dbReference type="InterPro" id="IPR013761">
    <property type="entry name" value="SAM/pointed_sf"/>
</dbReference>
<feature type="transmembrane region" description="Helical" evidence="11">
    <location>
        <begin position="341"/>
        <end position="360"/>
    </location>
</feature>
<protein>
    <submittedName>
        <fullName evidence="13">Phosphatidylcholine:ceramide cholinephosphotransferase 2-like</fullName>
    </submittedName>
</protein>
<dbReference type="PROSITE" id="PS50105">
    <property type="entry name" value="SAM_DOMAIN"/>
    <property type="match status" value="1"/>
</dbReference>
<dbReference type="SUPFAM" id="SSF47769">
    <property type="entry name" value="SAM/Pointed domain"/>
    <property type="match status" value="1"/>
</dbReference>
<dbReference type="InterPro" id="IPR025749">
    <property type="entry name" value="Sphingomyelin_synth-like_dom"/>
</dbReference>
<evidence type="ECO:0000256" key="7">
    <source>
        <dbReference type="ARBA" id="ARBA00023098"/>
    </source>
</evidence>
<feature type="transmembrane region" description="Helical" evidence="11">
    <location>
        <begin position="284"/>
        <end position="303"/>
    </location>
</feature>
<dbReference type="GO" id="GO:0005789">
    <property type="term" value="C:endoplasmic reticulum membrane"/>
    <property type="evidence" value="ECO:0007669"/>
    <property type="project" value="TreeGrafter"/>
</dbReference>
<comment type="similarity">
    <text evidence="2">Belongs to the sphingomyelin synthase family.</text>
</comment>
<dbReference type="InterPro" id="IPR045221">
    <property type="entry name" value="Sphingomyelin_synth-like"/>
</dbReference>
<dbReference type="GO" id="GO:0033188">
    <property type="term" value="F:sphingomyelin synthase activity"/>
    <property type="evidence" value="ECO:0007669"/>
    <property type="project" value="TreeGrafter"/>
</dbReference>
<dbReference type="InterPro" id="IPR001660">
    <property type="entry name" value="SAM"/>
</dbReference>
<evidence type="ECO:0000259" key="12">
    <source>
        <dbReference type="PROSITE" id="PS50105"/>
    </source>
</evidence>
<feature type="transmembrane region" description="Helical" evidence="11">
    <location>
        <begin position="315"/>
        <end position="335"/>
    </location>
</feature>
<dbReference type="PANTHER" id="PTHR21290">
    <property type="entry name" value="SPHINGOMYELIN SYNTHETASE"/>
    <property type="match status" value="1"/>
</dbReference>
<comment type="catalytic activity">
    <reaction evidence="9">
        <text>an N-acylsphing-4-enine + a 1,2-diacyl-sn-glycero-3-phosphoethanolamine = an N-acylsphing-4-enine 1-phosphoethanolamine + a 1,2-diacyl-sn-glycerol</text>
        <dbReference type="Rhea" id="RHEA:36079"/>
        <dbReference type="ChEBI" id="CHEBI:17815"/>
        <dbReference type="ChEBI" id="CHEBI:52639"/>
        <dbReference type="ChEBI" id="CHEBI:64612"/>
        <dbReference type="ChEBI" id="CHEBI:73203"/>
    </reaction>
    <physiologicalReaction direction="left-to-right" evidence="9">
        <dbReference type="Rhea" id="RHEA:36080"/>
    </physiologicalReaction>
</comment>
<keyword evidence="3 13" id="KW-0808">Transferase</keyword>
<dbReference type="GO" id="GO:0046513">
    <property type="term" value="P:ceramide biosynthetic process"/>
    <property type="evidence" value="ECO:0007669"/>
    <property type="project" value="TreeGrafter"/>
</dbReference>
<evidence type="ECO:0000256" key="4">
    <source>
        <dbReference type="ARBA" id="ARBA00022692"/>
    </source>
</evidence>
<evidence type="ECO:0000256" key="11">
    <source>
        <dbReference type="SAM" id="Phobius"/>
    </source>
</evidence>
<dbReference type="CDD" id="cd01610">
    <property type="entry name" value="PAP2_like"/>
    <property type="match status" value="1"/>
</dbReference>
<gene>
    <name evidence="13" type="primary">Sgms2</name>
</gene>
<comment type="subcellular location">
    <subcellularLocation>
        <location evidence="1">Membrane</location>
        <topology evidence="1">Multi-pass membrane protein</topology>
    </subcellularLocation>
</comment>
<feature type="domain" description="SAM" evidence="12">
    <location>
        <begin position="22"/>
        <end position="87"/>
    </location>
</feature>
<feature type="transmembrane region" description="Helical" evidence="11">
    <location>
        <begin position="170"/>
        <end position="190"/>
    </location>
</feature>
<proteinExistence type="evidence at transcript level"/>
<dbReference type="GO" id="GO:0006686">
    <property type="term" value="P:sphingomyelin biosynthetic process"/>
    <property type="evidence" value="ECO:0007669"/>
    <property type="project" value="TreeGrafter"/>
</dbReference>
<dbReference type="GO" id="GO:0000139">
    <property type="term" value="C:Golgi membrane"/>
    <property type="evidence" value="ECO:0007669"/>
    <property type="project" value="TreeGrafter"/>
</dbReference>
<evidence type="ECO:0000256" key="2">
    <source>
        <dbReference type="ARBA" id="ARBA00005441"/>
    </source>
</evidence>
<evidence type="ECO:0000256" key="3">
    <source>
        <dbReference type="ARBA" id="ARBA00022679"/>
    </source>
</evidence>
<keyword evidence="4 11" id="KW-0812">Transmembrane</keyword>
<dbReference type="Gene3D" id="1.10.150.50">
    <property type="entry name" value="Transcription Factor, Ets-1"/>
    <property type="match status" value="1"/>
</dbReference>